<dbReference type="EMBL" id="JAHUZD010000146">
    <property type="protein sequence ID" value="KAI3402460.2"/>
    <property type="molecule type" value="Genomic_DNA"/>
</dbReference>
<reference evidence="2" key="1">
    <citation type="journal article" date="2022" name="DNA Res.">
        <title>Genome analysis of five recently described species of the CUG-Ser clade uncovers Candida theae as a new hybrid lineage with pathogenic potential in the Candida parapsilosis species complex.</title>
        <authorList>
            <person name="Mixao V."/>
            <person name="Del Olmo V."/>
            <person name="Hegedusova E."/>
            <person name="Saus E."/>
            <person name="Pryszcz L."/>
            <person name="Cillingova A."/>
            <person name="Nosek J."/>
            <person name="Gabaldon T."/>
        </authorList>
    </citation>
    <scope>NUCLEOTIDE SEQUENCE</scope>
    <source>
        <strain evidence="2">CBS 10844</strain>
    </source>
</reference>
<accession>A0AAI9SSS7</accession>
<name>A0AAI9SSS7_9ASCO</name>
<dbReference type="RefSeq" id="XP_049178209.1">
    <property type="nucleotide sequence ID" value="XM_049326228.1"/>
</dbReference>
<dbReference type="Proteomes" id="UP001202479">
    <property type="component" value="Unassembled WGS sequence"/>
</dbReference>
<sequence>MHVYLFILIIALQVLVIEADHESPAADTSFALMDNNEDDFHLLGSNIVQVDSLEAINYKDLRYNTDRIYKLKNTPSLIIHKSKLRLQNLHKIGKKHIPDWIHVGTNGKSSRSELHFPISKCLNQQFGDGGSIDVQNTVLATMINTFELTLSLNVIFYSERVTQGWELTNSITMRNLYTCTVPDGMIGQIWARTDVIEANVDLSLIEIENVPKSKNKRIKLKLWKNVGKVKMFLGGGGSGSVNGAQKRPIISCVTDARLIDCSGKKLKTGGLMVI</sequence>
<protein>
    <recommendedName>
        <fullName evidence="4">Hyphally-regulated cell wall protein N-terminal domain-containing protein</fullName>
    </recommendedName>
</protein>
<evidence type="ECO:0000313" key="3">
    <source>
        <dbReference type="Proteomes" id="UP001202479"/>
    </source>
</evidence>
<proteinExistence type="predicted"/>
<dbReference type="AlphaFoldDB" id="A0AAI9SSS7"/>
<feature type="signal peptide" evidence="1">
    <location>
        <begin position="1"/>
        <end position="19"/>
    </location>
</feature>
<organism evidence="2 3">
    <name type="scientific">Candida oxycetoniae</name>
    <dbReference type="NCBI Taxonomy" id="497107"/>
    <lineage>
        <taxon>Eukaryota</taxon>
        <taxon>Fungi</taxon>
        <taxon>Dikarya</taxon>
        <taxon>Ascomycota</taxon>
        <taxon>Saccharomycotina</taxon>
        <taxon>Pichiomycetes</taxon>
        <taxon>Debaryomycetaceae</taxon>
        <taxon>Candida/Lodderomyces clade</taxon>
        <taxon>Candida</taxon>
    </lineage>
</organism>
<comment type="caution">
    <text evidence="2">The sequence shown here is derived from an EMBL/GenBank/DDBJ whole genome shotgun (WGS) entry which is preliminary data.</text>
</comment>
<evidence type="ECO:0000313" key="2">
    <source>
        <dbReference type="EMBL" id="KAI3402460.2"/>
    </source>
</evidence>
<feature type="chain" id="PRO_5042548749" description="Hyphally-regulated cell wall protein N-terminal domain-containing protein" evidence="1">
    <location>
        <begin position="20"/>
        <end position="274"/>
    </location>
</feature>
<evidence type="ECO:0000256" key="1">
    <source>
        <dbReference type="SAM" id="SignalP"/>
    </source>
</evidence>
<keyword evidence="3" id="KW-1185">Reference proteome</keyword>
<dbReference type="GeneID" id="73382370"/>
<gene>
    <name evidence="2" type="ORF">KGF56_004757</name>
</gene>
<evidence type="ECO:0008006" key="4">
    <source>
        <dbReference type="Google" id="ProtNLM"/>
    </source>
</evidence>
<keyword evidence="1" id="KW-0732">Signal</keyword>